<dbReference type="AlphaFoldDB" id="A0A4W5PWD5"/>
<name>A0A4W5PWD5_9TELE</name>
<dbReference type="GO" id="GO:0050840">
    <property type="term" value="F:extracellular matrix binding"/>
    <property type="evidence" value="ECO:0007669"/>
    <property type="project" value="TreeGrafter"/>
</dbReference>
<feature type="signal peptide" evidence="5">
    <location>
        <begin position="1"/>
        <end position="18"/>
    </location>
</feature>
<protein>
    <recommendedName>
        <fullName evidence="6">Kazal-like domain-containing protein</fullName>
    </recommendedName>
</protein>
<keyword evidence="1 5" id="KW-0732">Signal</keyword>
<keyword evidence="3" id="KW-0325">Glycoprotein</keyword>
<dbReference type="GO" id="GO:0005509">
    <property type="term" value="F:calcium ion binding"/>
    <property type="evidence" value="ECO:0007669"/>
    <property type="project" value="TreeGrafter"/>
</dbReference>
<feature type="domain" description="Kazal-like" evidence="6">
    <location>
        <begin position="106"/>
        <end position="130"/>
    </location>
</feature>
<dbReference type="Proteomes" id="UP000314982">
    <property type="component" value="Unassembled WGS sequence"/>
</dbReference>
<dbReference type="PANTHER" id="PTHR13866:SF18">
    <property type="entry name" value="TESTICAN-2"/>
    <property type="match status" value="1"/>
</dbReference>
<dbReference type="Ensembl" id="ENSHHUT00000071496.1">
    <property type="protein sequence ID" value="ENSHHUP00000069181.1"/>
    <property type="gene ID" value="ENSHHUG00000040764.1"/>
</dbReference>
<evidence type="ECO:0000256" key="5">
    <source>
        <dbReference type="SAM" id="SignalP"/>
    </source>
</evidence>
<feature type="chain" id="PRO_5021424437" description="Kazal-like domain-containing protein" evidence="5">
    <location>
        <begin position="19"/>
        <end position="132"/>
    </location>
</feature>
<evidence type="ECO:0000313" key="7">
    <source>
        <dbReference type="Ensembl" id="ENSHHUP00000069181.1"/>
    </source>
</evidence>
<reference evidence="7" key="3">
    <citation type="submission" date="2025-09" db="UniProtKB">
        <authorList>
            <consortium name="Ensembl"/>
        </authorList>
    </citation>
    <scope>IDENTIFICATION</scope>
</reference>
<proteinExistence type="predicted"/>
<dbReference type="Gene3D" id="3.30.60.30">
    <property type="match status" value="1"/>
</dbReference>
<dbReference type="GeneTree" id="ENSGT00940000157107"/>
<dbReference type="Pfam" id="PF07648">
    <property type="entry name" value="Kazal_2"/>
    <property type="match status" value="1"/>
</dbReference>
<dbReference type="InterPro" id="IPR002350">
    <property type="entry name" value="Kazal_dom"/>
</dbReference>
<keyword evidence="8" id="KW-1185">Reference proteome</keyword>
<evidence type="ECO:0000256" key="3">
    <source>
        <dbReference type="ARBA" id="ARBA00023180"/>
    </source>
</evidence>
<feature type="region of interest" description="Disordered" evidence="4">
    <location>
        <begin position="23"/>
        <end position="60"/>
    </location>
</feature>
<evidence type="ECO:0000256" key="4">
    <source>
        <dbReference type="SAM" id="MobiDB-lite"/>
    </source>
</evidence>
<evidence type="ECO:0000256" key="2">
    <source>
        <dbReference type="ARBA" id="ARBA00023157"/>
    </source>
</evidence>
<keyword evidence="2" id="KW-1015">Disulfide bond</keyword>
<dbReference type="GO" id="GO:0005518">
    <property type="term" value="F:collagen binding"/>
    <property type="evidence" value="ECO:0007669"/>
    <property type="project" value="TreeGrafter"/>
</dbReference>
<evidence type="ECO:0000259" key="6">
    <source>
        <dbReference type="Pfam" id="PF07648"/>
    </source>
</evidence>
<reference evidence="8" key="1">
    <citation type="submission" date="2018-06" db="EMBL/GenBank/DDBJ databases">
        <title>Genome assembly of Danube salmon.</title>
        <authorList>
            <person name="Macqueen D.J."/>
            <person name="Gundappa M.K."/>
        </authorList>
    </citation>
    <scope>NUCLEOTIDE SEQUENCE [LARGE SCALE GENOMIC DNA]</scope>
</reference>
<dbReference type="STRING" id="62062.ENSHHUP00000069181"/>
<sequence>MNFDFLLFLLLYFPPPPPPPPPFPLPPLPFPPPPPPFPPPPPPPPFPPPPPLPAVDTTKDPCQKVKCSRHKICVAQGYQRAMCVNVNRKRLEHRSRLPVELMPHENTCKPCPVAAASPVCGTDRHNYASQVL</sequence>
<evidence type="ECO:0000256" key="1">
    <source>
        <dbReference type="ARBA" id="ARBA00022729"/>
    </source>
</evidence>
<dbReference type="PANTHER" id="PTHR13866">
    <property type="entry name" value="SPARC OSTEONECTIN"/>
    <property type="match status" value="1"/>
</dbReference>
<dbReference type="GO" id="GO:0005615">
    <property type="term" value="C:extracellular space"/>
    <property type="evidence" value="ECO:0007669"/>
    <property type="project" value="TreeGrafter"/>
</dbReference>
<reference evidence="7" key="2">
    <citation type="submission" date="2025-08" db="UniProtKB">
        <authorList>
            <consortium name="Ensembl"/>
        </authorList>
    </citation>
    <scope>IDENTIFICATION</scope>
</reference>
<feature type="compositionally biased region" description="Pro residues" evidence="4">
    <location>
        <begin position="23"/>
        <end position="53"/>
    </location>
</feature>
<organism evidence="7 8">
    <name type="scientific">Hucho hucho</name>
    <name type="common">huchen</name>
    <dbReference type="NCBI Taxonomy" id="62062"/>
    <lineage>
        <taxon>Eukaryota</taxon>
        <taxon>Metazoa</taxon>
        <taxon>Chordata</taxon>
        <taxon>Craniata</taxon>
        <taxon>Vertebrata</taxon>
        <taxon>Euteleostomi</taxon>
        <taxon>Actinopterygii</taxon>
        <taxon>Neopterygii</taxon>
        <taxon>Teleostei</taxon>
        <taxon>Protacanthopterygii</taxon>
        <taxon>Salmoniformes</taxon>
        <taxon>Salmonidae</taxon>
        <taxon>Salmoninae</taxon>
        <taxon>Hucho</taxon>
    </lineage>
</organism>
<evidence type="ECO:0000313" key="8">
    <source>
        <dbReference type="Proteomes" id="UP000314982"/>
    </source>
</evidence>
<accession>A0A4W5PWD5</accession>